<evidence type="ECO:0000313" key="4">
    <source>
        <dbReference type="EnsemblMetazoa" id="CapteP194855"/>
    </source>
</evidence>
<dbReference type="STRING" id="283909.R7T760"/>
<reference evidence="3 5" key="2">
    <citation type="journal article" date="2013" name="Nature">
        <title>Insights into bilaterian evolution from three spiralian genomes.</title>
        <authorList>
            <person name="Simakov O."/>
            <person name="Marletaz F."/>
            <person name="Cho S.J."/>
            <person name="Edsinger-Gonzales E."/>
            <person name="Havlak P."/>
            <person name="Hellsten U."/>
            <person name="Kuo D.H."/>
            <person name="Larsson T."/>
            <person name="Lv J."/>
            <person name="Arendt D."/>
            <person name="Savage R."/>
            <person name="Osoegawa K."/>
            <person name="de Jong P."/>
            <person name="Grimwood J."/>
            <person name="Chapman J.A."/>
            <person name="Shapiro H."/>
            <person name="Aerts A."/>
            <person name="Otillar R.P."/>
            <person name="Terry A.Y."/>
            <person name="Boore J.L."/>
            <person name="Grigoriev I.V."/>
            <person name="Lindberg D.R."/>
            <person name="Seaver E.C."/>
            <person name="Weisblat D.A."/>
            <person name="Putnam N.H."/>
            <person name="Rokhsar D.S."/>
        </authorList>
    </citation>
    <scope>NUCLEOTIDE SEQUENCE</scope>
    <source>
        <strain evidence="3 5">I ESC-2004</strain>
    </source>
</reference>
<dbReference type="OrthoDB" id="10256523at2759"/>
<feature type="compositionally biased region" description="Polar residues" evidence="2">
    <location>
        <begin position="560"/>
        <end position="575"/>
    </location>
</feature>
<dbReference type="AlphaFoldDB" id="R7T760"/>
<dbReference type="EMBL" id="KB312450">
    <property type="protein sequence ID" value="ELT87215.1"/>
    <property type="molecule type" value="Genomic_DNA"/>
</dbReference>
<feature type="coiled-coil region" evidence="1">
    <location>
        <begin position="19"/>
        <end position="53"/>
    </location>
</feature>
<reference evidence="4" key="3">
    <citation type="submission" date="2015-06" db="UniProtKB">
        <authorList>
            <consortium name="EnsemblMetazoa"/>
        </authorList>
    </citation>
    <scope>IDENTIFICATION</scope>
</reference>
<keyword evidence="1" id="KW-0175">Coiled coil</keyword>
<dbReference type="HOGENOM" id="CLU_462514_0_0_1"/>
<evidence type="ECO:0000313" key="3">
    <source>
        <dbReference type="EMBL" id="ELT87215.1"/>
    </source>
</evidence>
<dbReference type="EMBL" id="AMQN01003671">
    <property type="status" value="NOT_ANNOTATED_CDS"/>
    <property type="molecule type" value="Genomic_DNA"/>
</dbReference>
<sequence length="590" mass="66850">MTSDLTGASALHQTNSASLTKANQRIKILEDENQHLQSELIELRLSYKQLLSENDKEKFDERRINLLKSQLIQMERQVLLLSEALSSRSAVLLEVENALMSISSRVNELKGEGRVGAANVSKDELNQILQSAESARLKLYKNIEGKLESQLARLYKQLLHLQTSLPLILTKGDSKSVVTEAPCALYERLHGHVTRSCDLLQDATQQLLMLSLLVPAAPWPPLKKSTFADVTMETVYAMIPSLQRKPSKYREVVESLIQALQYAQHLSKAQNAAFEEEAVFHRTVYDLQDQYVKGLLRAISEGYNIYEKDINDMLCTPLKTILDDFSHLKENASERALRQFLSCFREHSVKVDSAIARLTVANEDDQVLSEYGDEYISSFNHLHKTHQKQRDQLISQISILKQQKKDHEKSTREFIASHREGQDPQVESQPLHHEETVSVPPEENFSKVNNIETLSVPPEEEFSKVHSIETVPASPEEEFSKVHSKKTVPVPPQEELSKLSERPPWVGPLDCTCGEEEKEEEEKRRRSRRKGKPMPGVAPSRLVLKAPLKEGVELGPESDVLNSRSKASRRLSNPVQKGGFELFTTSSPWQ</sequence>
<dbReference type="EnsemblMetazoa" id="CapteT194855">
    <property type="protein sequence ID" value="CapteP194855"/>
    <property type="gene ID" value="CapteG194855"/>
</dbReference>
<evidence type="ECO:0000256" key="1">
    <source>
        <dbReference type="SAM" id="Coils"/>
    </source>
</evidence>
<name>R7T760_CAPTE</name>
<feature type="region of interest" description="Disordered" evidence="2">
    <location>
        <begin position="403"/>
        <end position="590"/>
    </location>
</feature>
<keyword evidence="5" id="KW-1185">Reference proteome</keyword>
<dbReference type="Proteomes" id="UP000014760">
    <property type="component" value="Unassembled WGS sequence"/>
</dbReference>
<evidence type="ECO:0000313" key="5">
    <source>
        <dbReference type="Proteomes" id="UP000014760"/>
    </source>
</evidence>
<proteinExistence type="predicted"/>
<gene>
    <name evidence="3" type="ORF">CAPTEDRAFT_194855</name>
</gene>
<protein>
    <submittedName>
        <fullName evidence="3 4">Uncharacterized protein</fullName>
    </submittedName>
</protein>
<accession>R7T760</accession>
<organism evidence="3">
    <name type="scientific">Capitella teleta</name>
    <name type="common">Polychaete worm</name>
    <dbReference type="NCBI Taxonomy" id="283909"/>
    <lineage>
        <taxon>Eukaryota</taxon>
        <taxon>Metazoa</taxon>
        <taxon>Spiralia</taxon>
        <taxon>Lophotrochozoa</taxon>
        <taxon>Annelida</taxon>
        <taxon>Polychaeta</taxon>
        <taxon>Sedentaria</taxon>
        <taxon>Scolecida</taxon>
        <taxon>Capitellidae</taxon>
        <taxon>Capitella</taxon>
    </lineage>
</organism>
<evidence type="ECO:0000256" key="2">
    <source>
        <dbReference type="SAM" id="MobiDB-lite"/>
    </source>
</evidence>
<dbReference type="OMA" id="FISYTPY"/>
<feature type="compositionally biased region" description="Basic and acidic residues" evidence="2">
    <location>
        <begin position="403"/>
        <end position="422"/>
    </location>
</feature>
<reference evidence="5" key="1">
    <citation type="submission" date="2012-12" db="EMBL/GenBank/DDBJ databases">
        <authorList>
            <person name="Hellsten U."/>
            <person name="Grimwood J."/>
            <person name="Chapman J.A."/>
            <person name="Shapiro H."/>
            <person name="Aerts A."/>
            <person name="Otillar R.P."/>
            <person name="Terry A.Y."/>
            <person name="Boore J.L."/>
            <person name="Simakov O."/>
            <person name="Marletaz F."/>
            <person name="Cho S.-J."/>
            <person name="Edsinger-Gonzales E."/>
            <person name="Havlak P."/>
            <person name="Kuo D.-H."/>
            <person name="Larsson T."/>
            <person name="Lv J."/>
            <person name="Arendt D."/>
            <person name="Savage R."/>
            <person name="Osoegawa K."/>
            <person name="de Jong P."/>
            <person name="Lindberg D.R."/>
            <person name="Seaver E.C."/>
            <person name="Weisblat D.A."/>
            <person name="Putnam N.H."/>
            <person name="Grigoriev I.V."/>
            <person name="Rokhsar D.S."/>
        </authorList>
    </citation>
    <scope>NUCLEOTIDE SEQUENCE</scope>
    <source>
        <strain evidence="5">I ESC-2004</strain>
    </source>
</reference>